<keyword evidence="3 9" id="KW-0813">Transport</keyword>
<dbReference type="InterPro" id="IPR050739">
    <property type="entry name" value="MFP"/>
</dbReference>
<feature type="domain" description="AprE-like beta-barrel" evidence="11">
    <location>
        <begin position="347"/>
        <end position="439"/>
    </location>
</feature>
<organism evidence="12">
    <name type="scientific">uncultured Sphingomonas sp</name>
    <dbReference type="NCBI Taxonomy" id="158754"/>
    <lineage>
        <taxon>Bacteria</taxon>
        <taxon>Pseudomonadati</taxon>
        <taxon>Pseudomonadota</taxon>
        <taxon>Alphaproteobacteria</taxon>
        <taxon>Sphingomonadales</taxon>
        <taxon>Sphingomonadaceae</taxon>
        <taxon>Sphingomonas</taxon>
        <taxon>environmental samples</taxon>
    </lineage>
</organism>
<dbReference type="GO" id="GO:0005886">
    <property type="term" value="C:plasma membrane"/>
    <property type="evidence" value="ECO:0007669"/>
    <property type="project" value="UniProtKB-SubCell"/>
</dbReference>
<feature type="domain" description="AprE-like long alpha-helical hairpin" evidence="10">
    <location>
        <begin position="114"/>
        <end position="305"/>
    </location>
</feature>
<evidence type="ECO:0000256" key="1">
    <source>
        <dbReference type="ARBA" id="ARBA00004377"/>
    </source>
</evidence>
<dbReference type="PANTHER" id="PTHR30386">
    <property type="entry name" value="MEMBRANE FUSION SUBUNIT OF EMRAB-TOLC MULTIDRUG EFFLUX PUMP"/>
    <property type="match status" value="1"/>
</dbReference>
<dbReference type="InterPro" id="IPR058781">
    <property type="entry name" value="HH_AprE-like"/>
</dbReference>
<comment type="similarity">
    <text evidence="2 9">Belongs to the membrane fusion protein (MFP) (TC 8.A.1) family.</text>
</comment>
<evidence type="ECO:0000256" key="6">
    <source>
        <dbReference type="ARBA" id="ARBA00022692"/>
    </source>
</evidence>
<dbReference type="PRINTS" id="PR01490">
    <property type="entry name" value="RTXTOXIND"/>
</dbReference>
<dbReference type="InterPro" id="IPR010129">
    <property type="entry name" value="T1SS_HlyD"/>
</dbReference>
<dbReference type="InterPro" id="IPR058982">
    <property type="entry name" value="Beta-barrel_AprE"/>
</dbReference>
<evidence type="ECO:0000256" key="5">
    <source>
        <dbReference type="ARBA" id="ARBA00022519"/>
    </source>
</evidence>
<dbReference type="NCBIfam" id="TIGR01843">
    <property type="entry name" value="type_I_hlyD"/>
    <property type="match status" value="1"/>
</dbReference>
<evidence type="ECO:0000256" key="4">
    <source>
        <dbReference type="ARBA" id="ARBA00022475"/>
    </source>
</evidence>
<evidence type="ECO:0000256" key="2">
    <source>
        <dbReference type="ARBA" id="ARBA00009477"/>
    </source>
</evidence>
<keyword evidence="7 9" id="KW-1133">Transmembrane helix</keyword>
<feature type="transmembrane region" description="Helical" evidence="9">
    <location>
        <begin position="41"/>
        <end position="59"/>
    </location>
</feature>
<protein>
    <recommendedName>
        <fullName evidence="9">Membrane fusion protein (MFP) family protein</fullName>
    </recommendedName>
</protein>
<evidence type="ECO:0000259" key="10">
    <source>
        <dbReference type="Pfam" id="PF25994"/>
    </source>
</evidence>
<evidence type="ECO:0000256" key="8">
    <source>
        <dbReference type="ARBA" id="ARBA00023136"/>
    </source>
</evidence>
<name>A0A6J4TJH1_9SPHN</name>
<keyword evidence="6 9" id="KW-0812">Transmembrane</keyword>
<evidence type="ECO:0000313" key="12">
    <source>
        <dbReference type="EMBL" id="CAA9524981.1"/>
    </source>
</evidence>
<keyword evidence="8 9" id="KW-0472">Membrane</keyword>
<dbReference type="Pfam" id="PF26002">
    <property type="entry name" value="Beta-barrel_AprE"/>
    <property type="match status" value="1"/>
</dbReference>
<gene>
    <name evidence="12" type="ORF">AVDCRST_MAG31-1848</name>
</gene>
<dbReference type="GO" id="GO:0015031">
    <property type="term" value="P:protein transport"/>
    <property type="evidence" value="ECO:0007669"/>
    <property type="project" value="InterPro"/>
</dbReference>
<accession>A0A6J4TJH1</accession>
<evidence type="ECO:0000259" key="11">
    <source>
        <dbReference type="Pfam" id="PF26002"/>
    </source>
</evidence>
<dbReference type="RefSeq" id="WP_294170048.1">
    <property type="nucleotide sequence ID" value="NZ_CADCWA010000148.1"/>
</dbReference>
<evidence type="ECO:0000256" key="7">
    <source>
        <dbReference type="ARBA" id="ARBA00022989"/>
    </source>
</evidence>
<proteinExistence type="inferred from homology"/>
<comment type="subcellular location">
    <subcellularLocation>
        <location evidence="1 9">Cell inner membrane</location>
        <topology evidence="1 9">Single-pass membrane protein</topology>
    </subcellularLocation>
</comment>
<dbReference type="AlphaFoldDB" id="A0A6J4TJH1"/>
<dbReference type="EMBL" id="CADCWA010000148">
    <property type="protein sequence ID" value="CAA9524981.1"/>
    <property type="molecule type" value="Genomic_DNA"/>
</dbReference>
<evidence type="ECO:0000256" key="3">
    <source>
        <dbReference type="ARBA" id="ARBA00022448"/>
    </source>
</evidence>
<keyword evidence="5 9" id="KW-0997">Cell inner membrane</keyword>
<dbReference type="Gene3D" id="2.40.50.100">
    <property type="match status" value="1"/>
</dbReference>
<dbReference type="Pfam" id="PF25994">
    <property type="entry name" value="HH_AprE"/>
    <property type="match status" value="1"/>
</dbReference>
<keyword evidence="4 9" id="KW-1003">Cell membrane</keyword>
<reference evidence="12" key="1">
    <citation type="submission" date="2020-02" db="EMBL/GenBank/DDBJ databases">
        <authorList>
            <person name="Meier V. D."/>
        </authorList>
    </citation>
    <scope>NUCLEOTIDE SEQUENCE</scope>
    <source>
        <strain evidence="12">AVDCRST_MAG31</strain>
    </source>
</reference>
<sequence>MSELVANSADLNAVAYASPRMAGSASSAAVGRDDPRSEIRVGLIVAGIFFVLFLGWAAFARLDAAANAPGRLVVTGQRQTVQHRDGGVVGEILVKEGDRVRKNQVLMRLAAADVRAQERALAAQAITLLAQRQRIRAEQTGRPLVAPAEFASLAEEDRAAAAEAMSIQRAQLRTRAAVLSAQRGAFGERGSQAGAQGTGYSRQIAAIDEQVRLLDDELNSLRTVAEKGFVSQNRLRALERSRAELIGQRGQYTATVAQSRSLGSESQLQSLEARSNYLERAATELRDVEAGLNDVLPKLNAARDQLSRTEIRSPATGTVVGLQVFTPGGVIAAGQKLMDVVPERTPLTVEARVSPADADDLNPGQMAYVRFDTLHERDLEPLEGDVTRVSADSFTDERTGEDYFTATIDVPLSELAKIQEVRGQEFELRAGMPVSIQVPLRKRTALQYMLEPLTGAVRKSLHEQ</sequence>
<dbReference type="Gene3D" id="2.40.30.170">
    <property type="match status" value="1"/>
</dbReference>
<dbReference type="PANTHER" id="PTHR30386:SF17">
    <property type="entry name" value="ALKALINE PROTEASE SECRETION PROTEIN APRE"/>
    <property type="match status" value="1"/>
</dbReference>
<evidence type="ECO:0000256" key="9">
    <source>
        <dbReference type="RuleBase" id="RU365093"/>
    </source>
</evidence>